<evidence type="ECO:0000313" key="10">
    <source>
        <dbReference type="Proteomes" id="UP000663970"/>
    </source>
</evidence>
<comment type="subcellular location">
    <subcellularLocation>
        <location evidence="1">Cell membrane</location>
        <topology evidence="1">Multi-pass membrane protein</topology>
    </subcellularLocation>
</comment>
<evidence type="ECO:0000256" key="6">
    <source>
        <dbReference type="ARBA" id="ARBA00023136"/>
    </source>
</evidence>
<dbReference type="CDD" id="cd17324">
    <property type="entry name" value="MFS_NepI_like"/>
    <property type="match status" value="1"/>
</dbReference>
<sequence>MKEISTKVYIALTALAVSAFAIGTTEFVIVGLLPTVASDLGITVTKAGTLISGYAVAIAIGTPVVTAVTSRIPKKFFLLLLLMVFSAGNAAAAIAQTYELLLAARVVTAVAHGVFFAVAATVAADLVPEHKRGSAISIMFTGLTVATIAGVPMGTYIGQNAGWRVTFIVVAVLGLLGLVTTFFAVDRIAKSTTGPTVGDIIVLVKHPKIVSSLMMTALGFGGTFTIFTYMTPILEEVSGHPSDWISLLLLIYGVAVAVGNILGGKWADGHPVKALRYIFGVQAVVLLLQMLLLPNRILSIVSIVLLGLFAFMMSPGVQSYIVTLAEKLAPSAKDLASAFNIAAFNVGIAAGSALGGMAVNRFTPLDAAWMGALMAAAACVLAVWNTKSDRKQFI</sequence>
<comment type="caution">
    <text evidence="9">The sequence shown here is derived from an EMBL/GenBank/DDBJ whole genome shotgun (WGS) entry which is preliminary data.</text>
</comment>
<feature type="transmembrane region" description="Helical" evidence="7">
    <location>
        <begin position="49"/>
        <end position="69"/>
    </location>
</feature>
<feature type="transmembrane region" description="Helical" evidence="7">
    <location>
        <begin position="244"/>
        <end position="262"/>
    </location>
</feature>
<reference evidence="9 10" key="1">
    <citation type="submission" date="2020-12" db="EMBL/GenBank/DDBJ databases">
        <title>Oil enriched cultivation method for isolating marine PHA-producing bacteria.</title>
        <authorList>
            <person name="Zheng W."/>
            <person name="Yu S."/>
            <person name="Huang Y."/>
        </authorList>
    </citation>
    <scope>NUCLEOTIDE SEQUENCE [LARGE SCALE GENOMIC DNA]</scope>
    <source>
        <strain evidence="9 10">SY-2-6</strain>
    </source>
</reference>
<feature type="transmembrane region" description="Helical" evidence="7">
    <location>
        <begin position="274"/>
        <end position="292"/>
    </location>
</feature>
<keyword evidence="2" id="KW-0813">Transport</keyword>
<feature type="transmembrane region" description="Helical" evidence="7">
    <location>
        <begin position="298"/>
        <end position="323"/>
    </location>
</feature>
<gene>
    <name evidence="9" type="ORF">JF544_00965</name>
</gene>
<accession>A0ABS3DR49</accession>
<dbReference type="Gene3D" id="1.20.1250.20">
    <property type="entry name" value="MFS general substrate transporter like domains"/>
    <property type="match status" value="2"/>
</dbReference>
<feature type="transmembrane region" description="Helical" evidence="7">
    <location>
        <begin position="163"/>
        <end position="185"/>
    </location>
</feature>
<dbReference type="PANTHER" id="PTHR43124">
    <property type="entry name" value="PURINE EFFLUX PUMP PBUE"/>
    <property type="match status" value="1"/>
</dbReference>
<evidence type="ECO:0000256" key="1">
    <source>
        <dbReference type="ARBA" id="ARBA00004651"/>
    </source>
</evidence>
<dbReference type="InterPro" id="IPR011701">
    <property type="entry name" value="MFS"/>
</dbReference>
<evidence type="ECO:0000256" key="7">
    <source>
        <dbReference type="SAM" id="Phobius"/>
    </source>
</evidence>
<feature type="transmembrane region" description="Helical" evidence="7">
    <location>
        <begin position="335"/>
        <end position="355"/>
    </location>
</feature>
<feature type="transmembrane region" description="Helical" evidence="7">
    <location>
        <begin position="213"/>
        <end position="232"/>
    </location>
</feature>
<dbReference type="Pfam" id="PF07690">
    <property type="entry name" value="MFS_1"/>
    <property type="match status" value="1"/>
</dbReference>
<dbReference type="PANTHER" id="PTHR43124:SF8">
    <property type="entry name" value="INNER MEMBRANE TRANSPORT PROTEIN YDHP"/>
    <property type="match status" value="1"/>
</dbReference>
<feature type="transmembrane region" description="Helical" evidence="7">
    <location>
        <begin position="102"/>
        <end position="124"/>
    </location>
</feature>
<organism evidence="9 10">
    <name type="scientific">Halobacillus kuroshimensis</name>
    <dbReference type="NCBI Taxonomy" id="302481"/>
    <lineage>
        <taxon>Bacteria</taxon>
        <taxon>Bacillati</taxon>
        <taxon>Bacillota</taxon>
        <taxon>Bacilli</taxon>
        <taxon>Bacillales</taxon>
        <taxon>Bacillaceae</taxon>
        <taxon>Halobacillus</taxon>
    </lineage>
</organism>
<dbReference type="InterPro" id="IPR036259">
    <property type="entry name" value="MFS_trans_sf"/>
</dbReference>
<protein>
    <submittedName>
        <fullName evidence="9">MFS transporter</fullName>
    </submittedName>
</protein>
<keyword evidence="10" id="KW-1185">Reference proteome</keyword>
<dbReference type="InterPro" id="IPR050189">
    <property type="entry name" value="MFS_Efflux_Transporters"/>
</dbReference>
<dbReference type="RefSeq" id="WP_206931779.1">
    <property type="nucleotide sequence ID" value="NZ_JAEKJY010000001.1"/>
</dbReference>
<evidence type="ECO:0000256" key="3">
    <source>
        <dbReference type="ARBA" id="ARBA00022475"/>
    </source>
</evidence>
<keyword evidence="5 7" id="KW-1133">Transmembrane helix</keyword>
<evidence type="ECO:0000313" key="9">
    <source>
        <dbReference type="EMBL" id="MBN8233791.1"/>
    </source>
</evidence>
<keyword evidence="3" id="KW-1003">Cell membrane</keyword>
<proteinExistence type="predicted"/>
<keyword evidence="4 7" id="KW-0812">Transmembrane</keyword>
<dbReference type="PROSITE" id="PS50850">
    <property type="entry name" value="MFS"/>
    <property type="match status" value="1"/>
</dbReference>
<evidence type="ECO:0000259" key="8">
    <source>
        <dbReference type="PROSITE" id="PS50850"/>
    </source>
</evidence>
<evidence type="ECO:0000256" key="4">
    <source>
        <dbReference type="ARBA" id="ARBA00022692"/>
    </source>
</evidence>
<feature type="domain" description="Major facilitator superfamily (MFS) profile" evidence="8">
    <location>
        <begin position="11"/>
        <end position="390"/>
    </location>
</feature>
<dbReference type="Proteomes" id="UP000663970">
    <property type="component" value="Unassembled WGS sequence"/>
</dbReference>
<evidence type="ECO:0000256" key="2">
    <source>
        <dbReference type="ARBA" id="ARBA00022448"/>
    </source>
</evidence>
<feature type="transmembrane region" description="Helical" evidence="7">
    <location>
        <begin position="367"/>
        <end position="384"/>
    </location>
</feature>
<dbReference type="EMBL" id="JAEKJY010000001">
    <property type="protein sequence ID" value="MBN8233791.1"/>
    <property type="molecule type" value="Genomic_DNA"/>
</dbReference>
<dbReference type="SUPFAM" id="SSF103473">
    <property type="entry name" value="MFS general substrate transporter"/>
    <property type="match status" value="1"/>
</dbReference>
<evidence type="ECO:0000256" key="5">
    <source>
        <dbReference type="ARBA" id="ARBA00022989"/>
    </source>
</evidence>
<name>A0ABS3DR49_9BACI</name>
<feature type="transmembrane region" description="Helical" evidence="7">
    <location>
        <begin position="12"/>
        <end position="37"/>
    </location>
</feature>
<feature type="transmembrane region" description="Helical" evidence="7">
    <location>
        <begin position="136"/>
        <end position="157"/>
    </location>
</feature>
<keyword evidence="6 7" id="KW-0472">Membrane</keyword>
<dbReference type="InterPro" id="IPR020846">
    <property type="entry name" value="MFS_dom"/>
</dbReference>
<feature type="transmembrane region" description="Helical" evidence="7">
    <location>
        <begin position="76"/>
        <end position="96"/>
    </location>
</feature>